<evidence type="ECO:0000256" key="4">
    <source>
        <dbReference type="ARBA" id="ARBA00020295"/>
    </source>
</evidence>
<evidence type="ECO:0000256" key="8">
    <source>
        <dbReference type="ARBA" id="ARBA00031423"/>
    </source>
</evidence>
<dbReference type="Pfam" id="PF02446">
    <property type="entry name" value="Glyco_hydro_77"/>
    <property type="match status" value="1"/>
</dbReference>
<comment type="catalytic activity">
    <reaction evidence="1">
        <text>Transfers a segment of a (1-&gt;4)-alpha-D-glucan to a new position in an acceptor, which may be glucose or a (1-&gt;4)-alpha-D-glucan.</text>
        <dbReference type="EC" id="2.4.1.25"/>
    </reaction>
</comment>
<dbReference type="EC" id="2.4.1.25" evidence="3"/>
<evidence type="ECO:0000256" key="1">
    <source>
        <dbReference type="ARBA" id="ARBA00000439"/>
    </source>
</evidence>
<dbReference type="SUPFAM" id="SSF51445">
    <property type="entry name" value="(Trans)glycosidases"/>
    <property type="match status" value="1"/>
</dbReference>
<name>A0AAD1KR11_9ACTN</name>
<accession>A0AAD1KR11</accession>
<evidence type="ECO:0000256" key="7">
    <source>
        <dbReference type="ARBA" id="ARBA00023277"/>
    </source>
</evidence>
<keyword evidence="5" id="KW-0328">Glycosyltransferase</keyword>
<comment type="similarity">
    <text evidence="2">Belongs to the disproportionating enzyme family.</text>
</comment>
<sequence>MRAYEERVDFFMWLQWIADQQLSAAQSAGRDAGMSLGLVCDMAVGVSGAGADALMLGELFADGVSVGSPPDAFNQAGQEWGQPPILADLAYQPFRDMVRAALRHAGGIRIDHILGLFRLWWVPAGLGPRMGTYVRYDHEAMVGIVALEAYRAGALVVGEDLGTVEPWVRAYLRERGIMGTSVLWFENGEDGNPLAPEQWREYAMSSVTTHDLPPTTGYLAGDHVEVRNELGLLTESLDHERGKAARQTATWIAILREWGVLVGDSPCEEDIVLAMHRMLACPPSKVLSATLTDAVGDRRTQNLPGTANEYPNWRVPLSHPDGSPMWLEEVFIDERAARLSQVMNEE</sequence>
<dbReference type="InterPro" id="IPR003385">
    <property type="entry name" value="Glyco_hydro_77"/>
</dbReference>
<dbReference type="Proteomes" id="UP000825072">
    <property type="component" value="Chromosome 1"/>
</dbReference>
<organism evidence="10 11">
    <name type="scientific">Cutibacterium modestum</name>
    <dbReference type="NCBI Taxonomy" id="2559073"/>
    <lineage>
        <taxon>Bacteria</taxon>
        <taxon>Bacillati</taxon>
        <taxon>Actinomycetota</taxon>
        <taxon>Actinomycetes</taxon>
        <taxon>Propionibacteriales</taxon>
        <taxon>Propionibacteriaceae</taxon>
        <taxon>Cutibacterium</taxon>
    </lineage>
</organism>
<dbReference type="InterPro" id="IPR017853">
    <property type="entry name" value="GH"/>
</dbReference>
<keyword evidence="6" id="KW-0808">Transferase</keyword>
<protein>
    <recommendedName>
        <fullName evidence="4">4-alpha-glucanotransferase</fullName>
        <ecNumber evidence="3">2.4.1.25</ecNumber>
    </recommendedName>
    <alternativeName>
        <fullName evidence="8">Amylomaltase</fullName>
    </alternativeName>
    <alternativeName>
        <fullName evidence="9">Disproportionating enzyme</fullName>
    </alternativeName>
</protein>
<evidence type="ECO:0000313" key="11">
    <source>
        <dbReference type="Proteomes" id="UP000825072"/>
    </source>
</evidence>
<dbReference type="AlphaFoldDB" id="A0AAD1KR11"/>
<evidence type="ECO:0000256" key="3">
    <source>
        <dbReference type="ARBA" id="ARBA00012560"/>
    </source>
</evidence>
<evidence type="ECO:0000256" key="5">
    <source>
        <dbReference type="ARBA" id="ARBA00022676"/>
    </source>
</evidence>
<dbReference type="PANTHER" id="PTHR32438:SF5">
    <property type="entry name" value="4-ALPHA-GLUCANOTRANSFERASE DPE1, CHLOROPLASTIC_AMYLOPLASTIC"/>
    <property type="match status" value="1"/>
</dbReference>
<dbReference type="PANTHER" id="PTHR32438">
    <property type="entry name" value="4-ALPHA-GLUCANOTRANSFERASE DPE1, CHLOROPLASTIC/AMYLOPLASTIC"/>
    <property type="match status" value="1"/>
</dbReference>
<dbReference type="EMBL" id="AP024747">
    <property type="protein sequence ID" value="BCY25818.1"/>
    <property type="molecule type" value="Genomic_DNA"/>
</dbReference>
<evidence type="ECO:0000256" key="2">
    <source>
        <dbReference type="ARBA" id="ARBA00005684"/>
    </source>
</evidence>
<evidence type="ECO:0000313" key="10">
    <source>
        <dbReference type="EMBL" id="BCY25818.1"/>
    </source>
</evidence>
<evidence type="ECO:0000256" key="6">
    <source>
        <dbReference type="ARBA" id="ARBA00022679"/>
    </source>
</evidence>
<dbReference type="Gene3D" id="3.20.20.80">
    <property type="entry name" value="Glycosidases"/>
    <property type="match status" value="1"/>
</dbReference>
<dbReference type="GO" id="GO:0005975">
    <property type="term" value="P:carbohydrate metabolic process"/>
    <property type="evidence" value="ECO:0007669"/>
    <property type="project" value="InterPro"/>
</dbReference>
<keyword evidence="7" id="KW-0119">Carbohydrate metabolism</keyword>
<evidence type="ECO:0000256" key="9">
    <source>
        <dbReference type="ARBA" id="ARBA00031501"/>
    </source>
</evidence>
<dbReference type="GO" id="GO:0004134">
    <property type="term" value="F:4-alpha-glucanotransferase activity"/>
    <property type="evidence" value="ECO:0007669"/>
    <property type="project" value="UniProtKB-EC"/>
</dbReference>
<gene>
    <name evidence="10" type="ORF">KB1_18080</name>
</gene>
<proteinExistence type="inferred from homology"/>
<reference evidence="10" key="1">
    <citation type="submission" date="2021-06" db="EMBL/GenBank/DDBJ databases">
        <title>Genome sequence of Cutibacterium modestum strain KB17-24694.</title>
        <authorList>
            <person name="Dekio I."/>
            <person name="Asahina A."/>
            <person name="Nishida M."/>
        </authorList>
    </citation>
    <scope>NUCLEOTIDE SEQUENCE</scope>
    <source>
        <strain evidence="10">KB17-24694</strain>
    </source>
</reference>